<evidence type="ECO:0000259" key="3">
    <source>
        <dbReference type="Pfam" id="PF02397"/>
    </source>
</evidence>
<comment type="caution">
    <text evidence="4">The sequence shown here is derived from an EMBL/GenBank/DDBJ whole genome shotgun (WGS) entry which is preliminary data.</text>
</comment>
<dbReference type="PANTHER" id="PTHR30576:SF8">
    <property type="entry name" value="UNDECAPRENYL-PHOSPHATE GALACTOSE PHOSPHOTRANSFERASE"/>
    <property type="match status" value="1"/>
</dbReference>
<keyword evidence="5" id="KW-1185">Reference proteome</keyword>
<feature type="domain" description="Bacterial sugar transferase" evidence="3">
    <location>
        <begin position="3"/>
        <end position="177"/>
    </location>
</feature>
<protein>
    <submittedName>
        <fullName evidence="4">Sugar transferase</fullName>
    </submittedName>
</protein>
<dbReference type="GO" id="GO:0016780">
    <property type="term" value="F:phosphotransferase activity, for other substituted phosphate groups"/>
    <property type="evidence" value="ECO:0007669"/>
    <property type="project" value="TreeGrafter"/>
</dbReference>
<dbReference type="PANTHER" id="PTHR30576">
    <property type="entry name" value="COLANIC BIOSYNTHESIS UDP-GLUCOSE LIPID CARRIER TRANSFERASE"/>
    <property type="match status" value="1"/>
</dbReference>
<gene>
    <name evidence="4" type="ORF">A6J39_020510</name>
</gene>
<keyword evidence="4" id="KW-0808">Transferase</keyword>
<evidence type="ECO:0000313" key="5">
    <source>
        <dbReference type="Proteomes" id="UP000192511"/>
    </source>
</evidence>
<keyword evidence="2" id="KW-0812">Transmembrane</keyword>
<keyword evidence="2" id="KW-1133">Transmembrane helix</keyword>
<dbReference type="Proteomes" id="UP000192511">
    <property type="component" value="Unassembled WGS sequence"/>
</dbReference>
<reference evidence="4" key="1">
    <citation type="submission" date="2017-12" db="EMBL/GenBank/DDBJ databases">
        <title>FDA dAtabase for Regulatory Grade micrObial Sequences (FDA-ARGOS): Supporting development and validation of Infectious Disease Dx tests.</title>
        <authorList>
            <person name="Kerrigan L."/>
            <person name="Tallon L.J."/>
            <person name="Sadzewicz L."/>
            <person name="Sengamalay N."/>
            <person name="Ott S."/>
            <person name="Godinez A."/>
            <person name="Nagaraj S."/>
            <person name="Vavikolanu K."/>
            <person name="Vyas G."/>
            <person name="Nadendla S."/>
            <person name="Aluvathingal J."/>
            <person name="Sichtig H."/>
        </authorList>
    </citation>
    <scope>NUCLEOTIDE SEQUENCE [LARGE SCALE GENOMIC DNA]</scope>
    <source>
        <strain evidence="4">FDAARGOS_200</strain>
    </source>
</reference>
<dbReference type="RefSeq" id="WP_019232612.1">
    <property type="nucleotide sequence ID" value="NZ_CAXYJI010000004.1"/>
</dbReference>
<accession>A0AAX0WYC5</accession>
<proteinExistence type="inferred from homology"/>
<dbReference type="AlphaFoldDB" id="A0AAX0WYC5"/>
<feature type="transmembrane region" description="Helical" evidence="2">
    <location>
        <begin position="6"/>
        <end position="33"/>
    </location>
</feature>
<evidence type="ECO:0000256" key="1">
    <source>
        <dbReference type="ARBA" id="ARBA00006464"/>
    </source>
</evidence>
<keyword evidence="2" id="KW-0472">Membrane</keyword>
<dbReference type="EMBL" id="NBTX02000004">
    <property type="protein sequence ID" value="PNL63386.1"/>
    <property type="molecule type" value="Genomic_DNA"/>
</dbReference>
<name>A0AAX0WYC5_9GAMM</name>
<sequence length="198" mass="22697">MLKRIFDIVLASILLLILLPLICLIALLIRVFLGTPIFFRQQRPGLHGKIFQLIKFRTLQNLTDNKGEILPDACRITPFGKFLRATSLDELPELWNVIKGDMSLVGPRPLLIEYLSLYNERQKRRHEVKPGITGLTQIKGRNALAWEEKFELDIWYVTHHSLWLDIKILLLTIKKVLTQEGITSAAAVTADKFTGNKE</sequence>
<dbReference type="InterPro" id="IPR003362">
    <property type="entry name" value="Bact_transf"/>
</dbReference>
<comment type="similarity">
    <text evidence="1">Belongs to the bacterial sugar transferase family.</text>
</comment>
<evidence type="ECO:0000256" key="2">
    <source>
        <dbReference type="SAM" id="Phobius"/>
    </source>
</evidence>
<dbReference type="Pfam" id="PF02397">
    <property type="entry name" value="Bac_transf"/>
    <property type="match status" value="1"/>
</dbReference>
<evidence type="ECO:0000313" key="4">
    <source>
        <dbReference type="EMBL" id="PNL63386.1"/>
    </source>
</evidence>
<dbReference type="GeneID" id="98064401"/>
<organism evidence="4 5">
    <name type="scientific">Legionella anisa</name>
    <dbReference type="NCBI Taxonomy" id="28082"/>
    <lineage>
        <taxon>Bacteria</taxon>
        <taxon>Pseudomonadati</taxon>
        <taxon>Pseudomonadota</taxon>
        <taxon>Gammaproteobacteria</taxon>
        <taxon>Legionellales</taxon>
        <taxon>Legionellaceae</taxon>
        <taxon>Legionella</taxon>
    </lineage>
</organism>